<sequence length="241" mass="28338">MSQEVSQTNCESKTVKDEKPNIRTNQYPRWKFPKKKYFFESSDNIFNYKAFDILKKTHINFDRYRNEVLLVVNVASFCTYTLQYHGLNELQSKFSNYGFHVLAFPCNQFGHQEPGESGKEIFNSLRYVRPGNDFKPNFQLFEKCDVNGENEIDLFKFLKSSCPSPVETYFSLNDLIYTPYKSSDVRWNFEKFLINKHGKVVMRFQHDATPKEIEPFIEVLLNNGNLADLKKAAEFLPIKNN</sequence>
<evidence type="ECO:0000313" key="6">
    <source>
        <dbReference type="Proteomes" id="UP000276133"/>
    </source>
</evidence>
<dbReference type="InterPro" id="IPR029760">
    <property type="entry name" value="GPX_CS"/>
</dbReference>
<dbReference type="EMBL" id="REGN01002157">
    <property type="protein sequence ID" value="RNA29866.1"/>
    <property type="molecule type" value="Genomic_DNA"/>
</dbReference>
<keyword evidence="6" id="KW-1185">Reference proteome</keyword>
<dbReference type="CDD" id="cd00340">
    <property type="entry name" value="GSH_Peroxidase"/>
    <property type="match status" value="1"/>
</dbReference>
<evidence type="ECO:0000256" key="1">
    <source>
        <dbReference type="ARBA" id="ARBA00006926"/>
    </source>
</evidence>
<dbReference type="InterPro" id="IPR000889">
    <property type="entry name" value="Glutathione_peroxidase"/>
</dbReference>
<evidence type="ECO:0000256" key="4">
    <source>
        <dbReference type="RuleBase" id="RU000499"/>
    </source>
</evidence>
<proteinExistence type="inferred from homology"/>
<dbReference type="PANTHER" id="PTHR11592">
    <property type="entry name" value="GLUTATHIONE PEROXIDASE"/>
    <property type="match status" value="1"/>
</dbReference>
<dbReference type="PROSITE" id="PS51355">
    <property type="entry name" value="GLUTATHIONE_PEROXID_3"/>
    <property type="match status" value="1"/>
</dbReference>
<dbReference type="GO" id="GO:0006979">
    <property type="term" value="P:response to oxidative stress"/>
    <property type="evidence" value="ECO:0007669"/>
    <property type="project" value="InterPro"/>
</dbReference>
<dbReference type="InterPro" id="IPR036249">
    <property type="entry name" value="Thioredoxin-like_sf"/>
</dbReference>
<evidence type="ECO:0000256" key="2">
    <source>
        <dbReference type="ARBA" id="ARBA00022559"/>
    </source>
</evidence>
<dbReference type="GO" id="GO:0004602">
    <property type="term" value="F:glutathione peroxidase activity"/>
    <property type="evidence" value="ECO:0007669"/>
    <property type="project" value="TreeGrafter"/>
</dbReference>
<keyword evidence="2 4" id="KW-0575">Peroxidase</keyword>
<dbReference type="Gene3D" id="3.40.30.10">
    <property type="entry name" value="Glutaredoxin"/>
    <property type="match status" value="1"/>
</dbReference>
<accession>A0A3M7S237</accession>
<dbReference type="PRINTS" id="PR01011">
    <property type="entry name" value="GLUTPROXDASE"/>
</dbReference>
<comment type="caution">
    <text evidence="5">The sequence shown here is derived from an EMBL/GenBank/DDBJ whole genome shotgun (WGS) entry which is preliminary data.</text>
</comment>
<comment type="similarity">
    <text evidence="1 4">Belongs to the glutathione peroxidase family.</text>
</comment>
<dbReference type="PANTHER" id="PTHR11592:SF81">
    <property type="entry name" value="GLUTATHIONE PEROXIDASE"/>
    <property type="match status" value="1"/>
</dbReference>
<protein>
    <recommendedName>
        <fullName evidence="4">Glutathione peroxidase</fullName>
    </recommendedName>
</protein>
<dbReference type="AlphaFoldDB" id="A0A3M7S237"/>
<name>A0A3M7S237_BRAPC</name>
<organism evidence="5 6">
    <name type="scientific">Brachionus plicatilis</name>
    <name type="common">Marine rotifer</name>
    <name type="synonym">Brachionus muelleri</name>
    <dbReference type="NCBI Taxonomy" id="10195"/>
    <lineage>
        <taxon>Eukaryota</taxon>
        <taxon>Metazoa</taxon>
        <taxon>Spiralia</taxon>
        <taxon>Gnathifera</taxon>
        <taxon>Rotifera</taxon>
        <taxon>Eurotatoria</taxon>
        <taxon>Monogononta</taxon>
        <taxon>Pseudotrocha</taxon>
        <taxon>Ploima</taxon>
        <taxon>Brachionidae</taxon>
        <taxon>Brachionus</taxon>
    </lineage>
</organism>
<evidence type="ECO:0000256" key="3">
    <source>
        <dbReference type="ARBA" id="ARBA00023002"/>
    </source>
</evidence>
<dbReference type="SUPFAM" id="SSF52833">
    <property type="entry name" value="Thioredoxin-like"/>
    <property type="match status" value="1"/>
</dbReference>
<evidence type="ECO:0000313" key="5">
    <source>
        <dbReference type="EMBL" id="RNA29866.1"/>
    </source>
</evidence>
<keyword evidence="3 4" id="KW-0560">Oxidoreductase</keyword>
<dbReference type="Proteomes" id="UP000276133">
    <property type="component" value="Unassembled WGS sequence"/>
</dbReference>
<dbReference type="STRING" id="10195.A0A3M7S237"/>
<gene>
    <name evidence="5" type="ORF">BpHYR1_029463</name>
</gene>
<dbReference type="OrthoDB" id="446890at2759"/>
<reference evidence="5 6" key="1">
    <citation type="journal article" date="2018" name="Sci. Rep.">
        <title>Genomic signatures of local adaptation to the degree of environmental predictability in rotifers.</title>
        <authorList>
            <person name="Franch-Gras L."/>
            <person name="Hahn C."/>
            <person name="Garcia-Roger E.M."/>
            <person name="Carmona M.J."/>
            <person name="Serra M."/>
            <person name="Gomez A."/>
        </authorList>
    </citation>
    <scope>NUCLEOTIDE SEQUENCE [LARGE SCALE GENOMIC DNA]</scope>
    <source>
        <strain evidence="5">HYR1</strain>
    </source>
</reference>
<dbReference type="PROSITE" id="PS00763">
    <property type="entry name" value="GLUTATHIONE_PEROXID_2"/>
    <property type="match status" value="1"/>
</dbReference>
<dbReference type="Pfam" id="PF00255">
    <property type="entry name" value="GSHPx"/>
    <property type="match status" value="1"/>
</dbReference>